<evidence type="ECO:0000256" key="9">
    <source>
        <dbReference type="SAM" id="MobiDB-lite"/>
    </source>
</evidence>
<evidence type="ECO:0000313" key="13">
    <source>
        <dbReference type="Proteomes" id="UP001515480"/>
    </source>
</evidence>
<accession>A0AB34K6A9</accession>
<evidence type="ECO:0000259" key="11">
    <source>
        <dbReference type="PROSITE" id="PS51058"/>
    </source>
</evidence>
<protein>
    <recommendedName>
        <fullName evidence="14">Methyl-CpG-binding domain protein 1</fullName>
    </recommendedName>
</protein>
<gene>
    <name evidence="12" type="ORF">AB1Y20_000406</name>
</gene>
<evidence type="ECO:0000256" key="5">
    <source>
        <dbReference type="ARBA" id="ARBA00023015"/>
    </source>
</evidence>
<dbReference type="EMBL" id="JBGBPQ010000001">
    <property type="protein sequence ID" value="KAL1529459.1"/>
    <property type="molecule type" value="Genomic_DNA"/>
</dbReference>
<feature type="domain" description="CXXC-type" evidence="11">
    <location>
        <begin position="196"/>
        <end position="242"/>
    </location>
</feature>
<feature type="region of interest" description="Disordered" evidence="9">
    <location>
        <begin position="78"/>
        <end position="104"/>
    </location>
</feature>
<evidence type="ECO:0000256" key="6">
    <source>
        <dbReference type="ARBA" id="ARBA00023125"/>
    </source>
</evidence>
<keyword evidence="3" id="KW-0863">Zinc-finger</keyword>
<dbReference type="InterPro" id="IPR002857">
    <property type="entry name" value="Znf_CXXC"/>
</dbReference>
<dbReference type="Gene3D" id="3.30.890.10">
    <property type="entry name" value="Methyl-cpg-binding Protein 2, Chain A"/>
    <property type="match status" value="1"/>
</dbReference>
<dbReference type="InterPro" id="IPR016177">
    <property type="entry name" value="DNA-bd_dom_sf"/>
</dbReference>
<dbReference type="AlphaFoldDB" id="A0AB34K6A9"/>
<dbReference type="InterPro" id="IPR001739">
    <property type="entry name" value="Methyl_CpG_DNA-bd"/>
</dbReference>
<proteinExistence type="predicted"/>
<dbReference type="Proteomes" id="UP001515480">
    <property type="component" value="Unassembled WGS sequence"/>
</dbReference>
<dbReference type="GO" id="GO:0008270">
    <property type="term" value="F:zinc ion binding"/>
    <property type="evidence" value="ECO:0007669"/>
    <property type="project" value="UniProtKB-KW"/>
</dbReference>
<evidence type="ECO:0000256" key="7">
    <source>
        <dbReference type="ARBA" id="ARBA00023163"/>
    </source>
</evidence>
<dbReference type="GO" id="GO:0003677">
    <property type="term" value="F:DNA binding"/>
    <property type="evidence" value="ECO:0007669"/>
    <property type="project" value="UniProtKB-KW"/>
</dbReference>
<keyword evidence="13" id="KW-1185">Reference proteome</keyword>
<dbReference type="PROSITE" id="PS50982">
    <property type="entry name" value="MBD"/>
    <property type="match status" value="1"/>
</dbReference>
<feature type="region of interest" description="Disordered" evidence="9">
    <location>
        <begin position="347"/>
        <end position="378"/>
    </location>
</feature>
<keyword evidence="6" id="KW-0238">DNA-binding</keyword>
<feature type="region of interest" description="Disordered" evidence="9">
    <location>
        <begin position="156"/>
        <end position="175"/>
    </location>
</feature>
<keyword evidence="7" id="KW-0804">Transcription</keyword>
<dbReference type="PANTHER" id="PTHR12396:SF46">
    <property type="entry name" value="METHYL-CPG-BINDING DOMAIN-CONTAINING PROTEIN 6"/>
    <property type="match status" value="1"/>
</dbReference>
<evidence type="ECO:0000256" key="1">
    <source>
        <dbReference type="ARBA" id="ARBA00004123"/>
    </source>
</evidence>
<organism evidence="12 13">
    <name type="scientific">Prymnesium parvum</name>
    <name type="common">Toxic golden alga</name>
    <dbReference type="NCBI Taxonomy" id="97485"/>
    <lineage>
        <taxon>Eukaryota</taxon>
        <taxon>Haptista</taxon>
        <taxon>Haptophyta</taxon>
        <taxon>Prymnesiophyceae</taxon>
        <taxon>Prymnesiales</taxon>
        <taxon>Prymnesiaceae</taxon>
        <taxon>Prymnesium</taxon>
    </lineage>
</organism>
<reference evidence="12 13" key="1">
    <citation type="journal article" date="2024" name="Science">
        <title>Giant polyketide synthase enzymes in the biosynthesis of giant marine polyether toxins.</title>
        <authorList>
            <person name="Fallon T.R."/>
            <person name="Shende V.V."/>
            <person name="Wierzbicki I.H."/>
            <person name="Pendleton A.L."/>
            <person name="Watervoot N.F."/>
            <person name="Auber R.P."/>
            <person name="Gonzalez D.J."/>
            <person name="Wisecaver J.H."/>
            <person name="Moore B.S."/>
        </authorList>
    </citation>
    <scope>NUCLEOTIDE SEQUENCE [LARGE SCALE GENOMIC DNA]</scope>
    <source>
        <strain evidence="12 13">12B1</strain>
    </source>
</reference>
<dbReference type="GO" id="GO:0005634">
    <property type="term" value="C:nucleus"/>
    <property type="evidence" value="ECO:0007669"/>
    <property type="project" value="UniProtKB-SubCell"/>
</dbReference>
<keyword evidence="4" id="KW-0862">Zinc</keyword>
<keyword evidence="5" id="KW-0805">Transcription regulation</keyword>
<evidence type="ECO:0000256" key="8">
    <source>
        <dbReference type="ARBA" id="ARBA00023242"/>
    </source>
</evidence>
<feature type="domain" description="MBD" evidence="10">
    <location>
        <begin position="278"/>
        <end position="357"/>
    </location>
</feature>
<keyword evidence="8" id="KW-0539">Nucleus</keyword>
<evidence type="ECO:0000256" key="2">
    <source>
        <dbReference type="ARBA" id="ARBA00022723"/>
    </source>
</evidence>
<evidence type="ECO:0000256" key="3">
    <source>
        <dbReference type="ARBA" id="ARBA00022771"/>
    </source>
</evidence>
<evidence type="ECO:0000313" key="12">
    <source>
        <dbReference type="EMBL" id="KAL1529459.1"/>
    </source>
</evidence>
<sequence>MMKASLLAAAPRAQAGGEAELLERGDARAISETSGAAGHPAAVLPLSVQRPRRLVVLGFGQRNRKEIPLGPAHQVSLAALPRVDEPPNKQARRLPTPRDEAVLDPQPEKELAAGLARHLSAMAYSDTPLDAGRMTDDEVELASIRPLQARLKLASKNRAPAQKAREPSAVPPPAAPVDRAPSMDCAPLGPADSRGAAVKRRRCTQCANCLRPDCGACAACLQMVKFGGAGKKRQACALRRCEHLVEIPVASSNCRAADLLRGDMTEQSREALSVLGAYIESCHGDADMVQNWQVKFEMRKSGTSAGHVDTYFVDPTGRRFRSRPEILRFLGLAPAVHLSSTGAKAARKKLTATASRTQEERPPASQRATAQGRSRPPISVGQILLKSRPRWWHMFVVMPCLRRASMSCYARALRLLSSRRLYPQAFS</sequence>
<dbReference type="PROSITE" id="PS51058">
    <property type="entry name" value="ZF_CXXC"/>
    <property type="match status" value="1"/>
</dbReference>
<comment type="caution">
    <text evidence="12">The sequence shown here is derived from an EMBL/GenBank/DDBJ whole genome shotgun (WGS) entry which is preliminary data.</text>
</comment>
<evidence type="ECO:0000256" key="4">
    <source>
        <dbReference type="ARBA" id="ARBA00022833"/>
    </source>
</evidence>
<keyword evidence="2" id="KW-0479">Metal-binding</keyword>
<evidence type="ECO:0000259" key="10">
    <source>
        <dbReference type="PROSITE" id="PS50982"/>
    </source>
</evidence>
<dbReference type="Pfam" id="PF02008">
    <property type="entry name" value="zf-CXXC"/>
    <property type="match status" value="1"/>
</dbReference>
<dbReference type="SUPFAM" id="SSF54171">
    <property type="entry name" value="DNA-binding domain"/>
    <property type="match status" value="1"/>
</dbReference>
<comment type="subcellular location">
    <subcellularLocation>
        <location evidence="1">Nucleus</location>
    </subcellularLocation>
</comment>
<dbReference type="Pfam" id="PF01429">
    <property type="entry name" value="MBD"/>
    <property type="match status" value="1"/>
</dbReference>
<evidence type="ECO:0008006" key="14">
    <source>
        <dbReference type="Google" id="ProtNLM"/>
    </source>
</evidence>
<dbReference type="PANTHER" id="PTHR12396">
    <property type="entry name" value="METHYL-CPG BINDING PROTEIN, MBD"/>
    <property type="match status" value="1"/>
</dbReference>
<name>A0AB34K6A9_PRYPA</name>